<accession>A0ABN2B3B8</accession>
<evidence type="ECO:0000313" key="3">
    <source>
        <dbReference type="Proteomes" id="UP001501470"/>
    </source>
</evidence>
<protein>
    <submittedName>
        <fullName evidence="2">Uncharacterized protein</fullName>
    </submittedName>
</protein>
<organism evidence="2 3">
    <name type="scientific">Dactylosporangium maewongense</name>
    <dbReference type="NCBI Taxonomy" id="634393"/>
    <lineage>
        <taxon>Bacteria</taxon>
        <taxon>Bacillati</taxon>
        <taxon>Actinomycetota</taxon>
        <taxon>Actinomycetes</taxon>
        <taxon>Micromonosporales</taxon>
        <taxon>Micromonosporaceae</taxon>
        <taxon>Dactylosporangium</taxon>
    </lineage>
</organism>
<reference evidence="2 3" key="1">
    <citation type="journal article" date="2019" name="Int. J. Syst. Evol. Microbiol.">
        <title>The Global Catalogue of Microorganisms (GCM) 10K type strain sequencing project: providing services to taxonomists for standard genome sequencing and annotation.</title>
        <authorList>
            <consortium name="The Broad Institute Genomics Platform"/>
            <consortium name="The Broad Institute Genome Sequencing Center for Infectious Disease"/>
            <person name="Wu L."/>
            <person name="Ma J."/>
        </authorList>
    </citation>
    <scope>NUCLEOTIDE SEQUENCE [LARGE SCALE GENOMIC DNA]</scope>
    <source>
        <strain evidence="2 3">JCM 15933</strain>
    </source>
</reference>
<name>A0ABN2B3B8_9ACTN</name>
<proteinExistence type="predicted"/>
<comment type="caution">
    <text evidence="2">The sequence shown here is derived from an EMBL/GenBank/DDBJ whole genome shotgun (WGS) entry which is preliminary data.</text>
</comment>
<feature type="region of interest" description="Disordered" evidence="1">
    <location>
        <begin position="1"/>
        <end position="33"/>
    </location>
</feature>
<dbReference type="Proteomes" id="UP001501470">
    <property type="component" value="Unassembled WGS sequence"/>
</dbReference>
<evidence type="ECO:0000256" key="1">
    <source>
        <dbReference type="SAM" id="MobiDB-lite"/>
    </source>
</evidence>
<dbReference type="EMBL" id="BAAAQD010000011">
    <property type="protein sequence ID" value="GAA1531099.1"/>
    <property type="molecule type" value="Genomic_DNA"/>
</dbReference>
<evidence type="ECO:0000313" key="2">
    <source>
        <dbReference type="EMBL" id="GAA1531099.1"/>
    </source>
</evidence>
<gene>
    <name evidence="2" type="ORF">GCM10009827_056030</name>
</gene>
<sequence length="77" mass="8684">MRQDEPHHGGAGDGERHQDEKRRVTAEDLTHRQLLPDRVRDAWPEQPEAYVSVIAVTEMILTRGNDRGSGKGVHEMG</sequence>
<keyword evidence="3" id="KW-1185">Reference proteome</keyword>